<dbReference type="AlphaFoldDB" id="A0A9Q0XY79"/>
<dbReference type="InterPro" id="IPR038269">
    <property type="entry name" value="SCAN_sf"/>
</dbReference>
<accession>A0A9Q0XY79</accession>
<dbReference type="Gene3D" id="1.10.4020.10">
    <property type="entry name" value="DNA breaking-rejoining enzymes"/>
    <property type="match status" value="1"/>
</dbReference>
<protein>
    <recommendedName>
        <fullName evidence="1">SCAN box domain-containing protein</fullName>
    </recommendedName>
</protein>
<name>A0A9Q0XY79_9SAUR</name>
<dbReference type="SUPFAM" id="SSF47353">
    <property type="entry name" value="Retrovirus capsid dimerization domain-like"/>
    <property type="match status" value="1"/>
</dbReference>
<evidence type="ECO:0000313" key="2">
    <source>
        <dbReference type="EMBL" id="KAJ7332050.1"/>
    </source>
</evidence>
<feature type="domain" description="SCAN box" evidence="1">
    <location>
        <begin position="110"/>
        <end position="194"/>
    </location>
</feature>
<dbReference type="PANTHER" id="PTHR46888">
    <property type="entry name" value="ZINC KNUCKLE DOMAINCONTAINING PROTEIN-RELATED"/>
    <property type="match status" value="1"/>
</dbReference>
<dbReference type="InterPro" id="IPR003309">
    <property type="entry name" value="SCAN_dom"/>
</dbReference>
<reference evidence="2" key="1">
    <citation type="journal article" date="2023" name="DNA Res.">
        <title>Chromosome-level genome assembly of Phrynocephalus forsythii using third-generation DNA sequencing and Hi-C analysis.</title>
        <authorList>
            <person name="Qi Y."/>
            <person name="Zhao W."/>
            <person name="Zhao Y."/>
            <person name="Niu C."/>
            <person name="Cao S."/>
            <person name="Zhang Y."/>
        </authorList>
    </citation>
    <scope>NUCLEOTIDE SEQUENCE</scope>
    <source>
        <tissue evidence="2">Muscle</tissue>
    </source>
</reference>
<dbReference type="EMBL" id="JAPFRF010000005">
    <property type="protein sequence ID" value="KAJ7332050.1"/>
    <property type="molecule type" value="Genomic_DNA"/>
</dbReference>
<comment type="caution">
    <text evidence="2">The sequence shown here is derived from an EMBL/GenBank/DDBJ whole genome shotgun (WGS) entry which is preliminary data.</text>
</comment>
<dbReference type="OrthoDB" id="8930638at2759"/>
<gene>
    <name evidence="2" type="ORF">JRQ81_014230</name>
</gene>
<dbReference type="PANTHER" id="PTHR46888:SF11">
    <property type="entry name" value="SCAN BOX DOMAIN-CONTAINING PROTEIN"/>
    <property type="match status" value="1"/>
</dbReference>
<organism evidence="2 3">
    <name type="scientific">Phrynocephalus forsythii</name>
    <dbReference type="NCBI Taxonomy" id="171643"/>
    <lineage>
        <taxon>Eukaryota</taxon>
        <taxon>Metazoa</taxon>
        <taxon>Chordata</taxon>
        <taxon>Craniata</taxon>
        <taxon>Vertebrata</taxon>
        <taxon>Euteleostomi</taxon>
        <taxon>Lepidosauria</taxon>
        <taxon>Squamata</taxon>
        <taxon>Bifurcata</taxon>
        <taxon>Unidentata</taxon>
        <taxon>Episquamata</taxon>
        <taxon>Toxicofera</taxon>
        <taxon>Iguania</taxon>
        <taxon>Acrodonta</taxon>
        <taxon>Agamidae</taxon>
        <taxon>Agaminae</taxon>
        <taxon>Phrynocephalus</taxon>
    </lineage>
</organism>
<evidence type="ECO:0000313" key="3">
    <source>
        <dbReference type="Proteomes" id="UP001142489"/>
    </source>
</evidence>
<dbReference type="Proteomes" id="UP001142489">
    <property type="component" value="Unassembled WGS sequence"/>
</dbReference>
<dbReference type="Pfam" id="PF02023">
    <property type="entry name" value="SCAN"/>
    <property type="match status" value="1"/>
</dbReference>
<evidence type="ECO:0000259" key="1">
    <source>
        <dbReference type="Pfam" id="PF02023"/>
    </source>
</evidence>
<keyword evidence="3" id="KW-1185">Reference proteome</keyword>
<proteinExistence type="predicted"/>
<sequence>MEFQLVMCRLELEALRNQNNNNSNAGEQNLSKLDLKCFLEFRPGDDPEAVLISFEHCCNNSEVPQNQRIVILRSKICGELAKYSQMPLDQSRDFERFKQLIYTQLGITSEQLKKKFRGVTKLREEMYAQLGAKSISYLTKWLKQQHADSAEEIKEIVTLEQFYMAINGELKYLVKERHPKLYKKQLCWLTKLTKSETMVLMSQDLAGKAMSTKATSPNLRKGDIVQCQIGDIFHRVKSP</sequence>